<evidence type="ECO:0000256" key="1">
    <source>
        <dbReference type="ARBA" id="ARBA00004496"/>
    </source>
</evidence>
<evidence type="ECO:0000259" key="9">
    <source>
        <dbReference type="PROSITE" id="PS01124"/>
    </source>
</evidence>
<keyword evidence="3 8" id="KW-0597">Phosphoprotein</keyword>
<dbReference type="Gene3D" id="1.10.10.60">
    <property type="entry name" value="Homeodomain-like"/>
    <property type="match status" value="2"/>
</dbReference>
<keyword evidence="2" id="KW-0963">Cytoplasm</keyword>
<comment type="caution">
    <text evidence="11">The sequence shown here is derived from an EMBL/GenBank/DDBJ whole genome shotgun (WGS) entry which is preliminary data.</text>
</comment>
<keyword evidence="5" id="KW-0805">Transcription regulation</keyword>
<dbReference type="PRINTS" id="PR00032">
    <property type="entry name" value="HTHARAC"/>
</dbReference>
<dbReference type="EMBL" id="RZNX01000006">
    <property type="protein sequence ID" value="RUT29652.1"/>
    <property type="molecule type" value="Genomic_DNA"/>
</dbReference>
<dbReference type="AlphaFoldDB" id="A0A433X6H8"/>
<dbReference type="SUPFAM" id="SSF46689">
    <property type="entry name" value="Homeodomain-like"/>
    <property type="match status" value="1"/>
</dbReference>
<dbReference type="PANTHER" id="PTHR42713">
    <property type="entry name" value="HISTIDINE KINASE-RELATED"/>
    <property type="match status" value="1"/>
</dbReference>
<organism evidence="11 12">
    <name type="scientific">Paenibacillus zeisoli</name>
    <dbReference type="NCBI Taxonomy" id="2496267"/>
    <lineage>
        <taxon>Bacteria</taxon>
        <taxon>Bacillati</taxon>
        <taxon>Bacillota</taxon>
        <taxon>Bacilli</taxon>
        <taxon>Bacillales</taxon>
        <taxon>Paenibacillaceae</taxon>
        <taxon>Paenibacillus</taxon>
    </lineage>
</organism>
<evidence type="ECO:0000313" key="12">
    <source>
        <dbReference type="Proteomes" id="UP000272464"/>
    </source>
</evidence>
<dbReference type="SUPFAM" id="SSF52172">
    <property type="entry name" value="CheY-like"/>
    <property type="match status" value="1"/>
</dbReference>
<evidence type="ECO:0000256" key="5">
    <source>
        <dbReference type="ARBA" id="ARBA00023015"/>
    </source>
</evidence>
<evidence type="ECO:0000256" key="2">
    <source>
        <dbReference type="ARBA" id="ARBA00022490"/>
    </source>
</evidence>
<feature type="modified residue" description="4-aspartylphosphate" evidence="8">
    <location>
        <position position="55"/>
    </location>
</feature>
<dbReference type="InterPro" id="IPR020449">
    <property type="entry name" value="Tscrpt_reg_AraC-type_HTH"/>
</dbReference>
<dbReference type="GO" id="GO:0003700">
    <property type="term" value="F:DNA-binding transcription factor activity"/>
    <property type="evidence" value="ECO:0007669"/>
    <property type="project" value="InterPro"/>
</dbReference>
<proteinExistence type="predicted"/>
<dbReference type="RefSeq" id="WP_127200035.1">
    <property type="nucleotide sequence ID" value="NZ_RZNX01000006.1"/>
</dbReference>
<feature type="domain" description="Response regulatory" evidence="10">
    <location>
        <begin position="3"/>
        <end position="120"/>
    </location>
</feature>
<evidence type="ECO:0000313" key="11">
    <source>
        <dbReference type="EMBL" id="RUT29652.1"/>
    </source>
</evidence>
<reference evidence="11 12" key="1">
    <citation type="submission" date="2018-12" db="EMBL/GenBank/DDBJ databases">
        <authorList>
            <person name="Sun L."/>
            <person name="Chen Z."/>
        </authorList>
    </citation>
    <scope>NUCLEOTIDE SEQUENCE [LARGE SCALE GENOMIC DNA]</scope>
    <source>
        <strain evidence="11 12">3-5-3</strain>
    </source>
</reference>
<dbReference type="SMART" id="SM00342">
    <property type="entry name" value="HTH_ARAC"/>
    <property type="match status" value="1"/>
</dbReference>
<protein>
    <submittedName>
        <fullName evidence="11">Response regulator</fullName>
    </submittedName>
</protein>
<dbReference type="Pfam" id="PF12833">
    <property type="entry name" value="HTH_18"/>
    <property type="match status" value="1"/>
</dbReference>
<dbReference type="OrthoDB" id="342399at2"/>
<dbReference type="PANTHER" id="PTHR42713:SF3">
    <property type="entry name" value="TRANSCRIPTIONAL REGULATORY PROTEIN HPTR"/>
    <property type="match status" value="1"/>
</dbReference>
<dbReference type="Gene3D" id="3.40.50.2300">
    <property type="match status" value="1"/>
</dbReference>
<keyword evidence="4" id="KW-0902">Two-component regulatory system</keyword>
<evidence type="ECO:0000256" key="6">
    <source>
        <dbReference type="ARBA" id="ARBA00023125"/>
    </source>
</evidence>
<dbReference type="GO" id="GO:0043565">
    <property type="term" value="F:sequence-specific DNA binding"/>
    <property type="evidence" value="ECO:0007669"/>
    <property type="project" value="InterPro"/>
</dbReference>
<dbReference type="SMART" id="SM00448">
    <property type="entry name" value="REC"/>
    <property type="match status" value="1"/>
</dbReference>
<dbReference type="InterPro" id="IPR018060">
    <property type="entry name" value="HTH_AraC"/>
</dbReference>
<keyword evidence="12" id="KW-1185">Reference proteome</keyword>
<dbReference type="PROSITE" id="PS00041">
    <property type="entry name" value="HTH_ARAC_FAMILY_1"/>
    <property type="match status" value="1"/>
</dbReference>
<gene>
    <name evidence="11" type="ORF">EJP77_14890</name>
</gene>
<dbReference type="InterPro" id="IPR009057">
    <property type="entry name" value="Homeodomain-like_sf"/>
</dbReference>
<dbReference type="PROSITE" id="PS50110">
    <property type="entry name" value="RESPONSE_REGULATORY"/>
    <property type="match status" value="1"/>
</dbReference>
<dbReference type="PROSITE" id="PS01124">
    <property type="entry name" value="HTH_ARAC_FAMILY_2"/>
    <property type="match status" value="1"/>
</dbReference>
<evidence type="ECO:0000256" key="7">
    <source>
        <dbReference type="ARBA" id="ARBA00023163"/>
    </source>
</evidence>
<sequence>MYKIVIVDDEAIVSRGLSEKVNWQEMNCTVVATASNGQEGKEVIEKVRPDIVISDIKMPGMNGLELAEYIRGQYPDIITILLSGYSDFEFARTAMRHQVFDYLLKPIEIADLKACILKAIDKMQSHTPMIGDAERENLDILESGMIMNLIVNGNRELENTVKKMKECGIKVTSGQIVVFELYEASDPSYAEYASIYQFAVNNIVTETYRLFDMNTTIVNFEGKSVVVVKTDASIQEIIMQRRVLEATTLCLENVSTYLKKQVSVGIGSSFRGMEQICDSFQQALKMLDIQLFWGLHKPEPFSGSAIAQVNTLMDPRLTESILEGDYNEAKFYWEVFASNIKALRNKSAALNSCLDFLIGLSKHVPQGEAKNQITQAITEITGLRTFNEYCSVISRIIIRVCDEMNRRKEVERARSLSDRIILYLDTHYSDALLNLQYIADTFHVSASHVSRLFKKEKGINFNEYLTVLRVEKAKEMLNSSQRHTVQEIANNVGFMDGKYFGQVFKKYYGITPSEYKEKTSIKCS</sequence>
<feature type="domain" description="HTH araC/xylS-type" evidence="9">
    <location>
        <begin position="418"/>
        <end position="518"/>
    </location>
</feature>
<accession>A0A433X6H8</accession>
<evidence type="ECO:0000256" key="8">
    <source>
        <dbReference type="PROSITE-ProRule" id="PRU00169"/>
    </source>
</evidence>
<dbReference type="InterPro" id="IPR051552">
    <property type="entry name" value="HptR"/>
</dbReference>
<dbReference type="CDD" id="cd17536">
    <property type="entry name" value="REC_YesN-like"/>
    <property type="match status" value="1"/>
</dbReference>
<evidence type="ECO:0000256" key="4">
    <source>
        <dbReference type="ARBA" id="ARBA00023012"/>
    </source>
</evidence>
<dbReference type="InterPro" id="IPR041522">
    <property type="entry name" value="CdaR_GGDEF"/>
</dbReference>
<dbReference type="Proteomes" id="UP000272464">
    <property type="component" value="Unassembled WGS sequence"/>
</dbReference>
<name>A0A433X6H8_9BACL</name>
<dbReference type="InterPro" id="IPR001789">
    <property type="entry name" value="Sig_transdc_resp-reg_receiver"/>
</dbReference>
<keyword evidence="6" id="KW-0238">DNA-binding</keyword>
<dbReference type="Pfam" id="PF17853">
    <property type="entry name" value="GGDEF_2"/>
    <property type="match status" value="1"/>
</dbReference>
<dbReference type="GO" id="GO:0005737">
    <property type="term" value="C:cytoplasm"/>
    <property type="evidence" value="ECO:0007669"/>
    <property type="project" value="UniProtKB-SubCell"/>
</dbReference>
<dbReference type="InterPro" id="IPR018062">
    <property type="entry name" value="HTH_AraC-typ_CS"/>
</dbReference>
<evidence type="ECO:0000256" key="3">
    <source>
        <dbReference type="ARBA" id="ARBA00022553"/>
    </source>
</evidence>
<dbReference type="InterPro" id="IPR011006">
    <property type="entry name" value="CheY-like_superfamily"/>
</dbReference>
<dbReference type="Pfam" id="PF00072">
    <property type="entry name" value="Response_reg"/>
    <property type="match status" value="1"/>
</dbReference>
<dbReference type="GO" id="GO:0000160">
    <property type="term" value="P:phosphorelay signal transduction system"/>
    <property type="evidence" value="ECO:0007669"/>
    <property type="project" value="UniProtKB-KW"/>
</dbReference>
<comment type="subcellular location">
    <subcellularLocation>
        <location evidence="1">Cytoplasm</location>
    </subcellularLocation>
</comment>
<evidence type="ECO:0000259" key="10">
    <source>
        <dbReference type="PROSITE" id="PS50110"/>
    </source>
</evidence>
<keyword evidence="7" id="KW-0804">Transcription</keyword>